<dbReference type="Proteomes" id="UP000489600">
    <property type="component" value="Unassembled WGS sequence"/>
</dbReference>
<accession>A0A565BTH4</accession>
<evidence type="ECO:0000313" key="1">
    <source>
        <dbReference type="EMBL" id="VVB04665.1"/>
    </source>
</evidence>
<protein>
    <submittedName>
        <fullName evidence="1">Uncharacterized protein</fullName>
    </submittedName>
</protein>
<keyword evidence="2" id="KW-1185">Reference proteome</keyword>
<dbReference type="OrthoDB" id="1110889at2759"/>
<evidence type="ECO:0000313" key="2">
    <source>
        <dbReference type="Proteomes" id="UP000489600"/>
    </source>
</evidence>
<comment type="caution">
    <text evidence="1">The sequence shown here is derived from an EMBL/GenBank/DDBJ whole genome shotgun (WGS) entry which is preliminary data.</text>
</comment>
<proteinExistence type="predicted"/>
<reference evidence="1" key="1">
    <citation type="submission" date="2019-07" db="EMBL/GenBank/DDBJ databases">
        <authorList>
            <person name="Dittberner H."/>
        </authorList>
    </citation>
    <scope>NUCLEOTIDE SEQUENCE [LARGE SCALE GENOMIC DNA]</scope>
</reference>
<dbReference type="AlphaFoldDB" id="A0A565BTH4"/>
<name>A0A565BTH4_9BRAS</name>
<organism evidence="1 2">
    <name type="scientific">Arabis nemorensis</name>
    <dbReference type="NCBI Taxonomy" id="586526"/>
    <lineage>
        <taxon>Eukaryota</taxon>
        <taxon>Viridiplantae</taxon>
        <taxon>Streptophyta</taxon>
        <taxon>Embryophyta</taxon>
        <taxon>Tracheophyta</taxon>
        <taxon>Spermatophyta</taxon>
        <taxon>Magnoliopsida</taxon>
        <taxon>eudicotyledons</taxon>
        <taxon>Gunneridae</taxon>
        <taxon>Pentapetalae</taxon>
        <taxon>rosids</taxon>
        <taxon>malvids</taxon>
        <taxon>Brassicales</taxon>
        <taxon>Brassicaceae</taxon>
        <taxon>Arabideae</taxon>
        <taxon>Arabis</taxon>
    </lineage>
</organism>
<gene>
    <name evidence="1" type="ORF">ANE_LOCUS15109</name>
</gene>
<dbReference type="EMBL" id="CABITT030000005">
    <property type="protein sequence ID" value="VVB04665.1"/>
    <property type="molecule type" value="Genomic_DNA"/>
</dbReference>
<sequence length="192" mass="22767">MKKMMLATKIGMMRKMVMPEKPMKPWCEETESEFLLREEGYEDDPDCGEFTHEREQDQFVESYNEEKSCEESDSQISLGVTEPWNEDNFGVESGLKGEEPEPGYISFSGFSQGLEGYIRWERDMGNWFQSNQVPEEEKTIYAEKTLTTYAFRHCEKEYYMSINFDEPTYSWEDMKKIMYEEFVKDAETSNTM</sequence>